<dbReference type="EMBL" id="DXEL01000041">
    <property type="protein sequence ID" value="HIX74475.1"/>
    <property type="molecule type" value="Genomic_DNA"/>
</dbReference>
<dbReference type="Proteomes" id="UP000886740">
    <property type="component" value="Unassembled WGS sequence"/>
</dbReference>
<name>A0A9D1X8D7_9BACT</name>
<gene>
    <name evidence="1" type="ORF">H9977_05535</name>
</gene>
<reference evidence="1" key="2">
    <citation type="submission" date="2021-04" db="EMBL/GenBank/DDBJ databases">
        <authorList>
            <person name="Gilroy R."/>
        </authorList>
    </citation>
    <scope>NUCLEOTIDE SEQUENCE</scope>
    <source>
        <strain evidence="1">ChiGjej6B6-14162</strain>
    </source>
</reference>
<dbReference type="AlphaFoldDB" id="A0A9D1X8D7"/>
<accession>A0A9D1X8D7</accession>
<evidence type="ECO:0000313" key="1">
    <source>
        <dbReference type="EMBL" id="HIX74475.1"/>
    </source>
</evidence>
<organism evidence="1 2">
    <name type="scientific">Candidatus Parabacteroides intestinipullorum</name>
    <dbReference type="NCBI Taxonomy" id="2838723"/>
    <lineage>
        <taxon>Bacteria</taxon>
        <taxon>Pseudomonadati</taxon>
        <taxon>Bacteroidota</taxon>
        <taxon>Bacteroidia</taxon>
        <taxon>Bacteroidales</taxon>
        <taxon>Tannerellaceae</taxon>
        <taxon>Parabacteroides</taxon>
    </lineage>
</organism>
<comment type="caution">
    <text evidence="1">The sequence shown here is derived from an EMBL/GenBank/DDBJ whole genome shotgun (WGS) entry which is preliminary data.</text>
</comment>
<evidence type="ECO:0008006" key="3">
    <source>
        <dbReference type="Google" id="ProtNLM"/>
    </source>
</evidence>
<evidence type="ECO:0000313" key="2">
    <source>
        <dbReference type="Proteomes" id="UP000886740"/>
    </source>
</evidence>
<reference evidence="1" key="1">
    <citation type="journal article" date="2021" name="PeerJ">
        <title>Extensive microbial diversity within the chicken gut microbiome revealed by metagenomics and culture.</title>
        <authorList>
            <person name="Gilroy R."/>
            <person name="Ravi A."/>
            <person name="Getino M."/>
            <person name="Pursley I."/>
            <person name="Horton D.L."/>
            <person name="Alikhan N.F."/>
            <person name="Baker D."/>
            <person name="Gharbi K."/>
            <person name="Hall N."/>
            <person name="Watson M."/>
            <person name="Adriaenssens E.M."/>
            <person name="Foster-Nyarko E."/>
            <person name="Jarju S."/>
            <person name="Secka A."/>
            <person name="Antonio M."/>
            <person name="Oren A."/>
            <person name="Chaudhuri R.R."/>
            <person name="La Ragione R."/>
            <person name="Hildebrand F."/>
            <person name="Pallen M.J."/>
        </authorList>
    </citation>
    <scope>NUCLEOTIDE SEQUENCE</scope>
    <source>
        <strain evidence="1">ChiGjej6B6-14162</strain>
    </source>
</reference>
<proteinExistence type="predicted"/>
<protein>
    <recommendedName>
        <fullName evidence="3">Cytochrome c domain-containing protein</fullName>
    </recommendedName>
</protein>
<dbReference type="PROSITE" id="PS51257">
    <property type="entry name" value="PROKAR_LIPOPROTEIN"/>
    <property type="match status" value="1"/>
</dbReference>
<sequence length="233" mass="25356">MFRTAISILILSIFSLFSCDDGKIYDQKETVPAEGSCLRLSAKIMGIDQWPSKYSVVVAGFSENDYATISKGITGTAADGSVEVVLGGIPETVSRVEICVINRLRERIVSFYSTDFEPQRDTVVLEAGTIDAGMFNSIQAEVFDRSCTGCHGESTEAAAGLHLTAGKSYGQLVGKKADLSEEELSLVEPGDAGNSFLMTVLREDIVRFNHTDIITSYELLDMIEDWIDNGAKE</sequence>